<feature type="transmembrane region" description="Helical" evidence="7">
    <location>
        <begin position="243"/>
        <end position="264"/>
    </location>
</feature>
<keyword evidence="3" id="KW-1003">Cell membrane</keyword>
<sequence>MHALRTLRGPGMIADLYSNDLPALGLASTVFAFCTLSGPCFATLVGFFIAAHTSHGYAYYRVSSPVLLSTKYPAHRLWVLRTYGPAVLEKRAKKLRKSGKTNAWAAHELHHKSISELLRAHVIRPFTMIIYEPIIQGAAVWVTITYGILYFFFEVYPIVFITQHNIPFQLCGIFFLSISLGMIISIGTFKPLLALTEKVRLPLIEPKGKALAMPETHLKIVLLGCFCLPISLFWFAWTSGPETHWIAPALAGIPFGFGTTAVFFSFASYMSSTYTLYASSAVAANTLFRSIVAAIFPIIAHSVTDRLGTQWGVTVFAFISLGMVPIPFIFVRYGETLRARSRHAKEAQALLAQMHEKEIQGDDASQAILVLATINKQGADVA</sequence>
<protein>
    <recommendedName>
        <fullName evidence="10">Major facilitator superfamily (MFS) profile domain-containing protein</fullName>
    </recommendedName>
</protein>
<feature type="transmembrane region" description="Helical" evidence="7">
    <location>
        <begin position="173"/>
        <end position="195"/>
    </location>
</feature>
<gene>
    <name evidence="8" type="ORF">BN946_scf184844.g78</name>
</gene>
<feature type="transmembrane region" description="Helical" evidence="7">
    <location>
        <begin position="134"/>
        <end position="153"/>
    </location>
</feature>
<reference evidence="8" key="1">
    <citation type="submission" date="2014-01" db="EMBL/GenBank/DDBJ databases">
        <title>The genome of the white-rot fungus Pycnoporus cinnabarinus: a basidiomycete model with a versatile arsenal for lignocellulosic biomass breakdown.</title>
        <authorList>
            <person name="Levasseur A."/>
            <person name="Lomascolo A."/>
            <person name="Ruiz-Duenas F.J."/>
            <person name="Uzan E."/>
            <person name="Piumi F."/>
            <person name="Kues U."/>
            <person name="Ram A.F.J."/>
            <person name="Murat C."/>
            <person name="Haon M."/>
            <person name="Benoit I."/>
            <person name="Arfi Y."/>
            <person name="Chevret D."/>
            <person name="Drula E."/>
            <person name="Kwon M.J."/>
            <person name="Gouret P."/>
            <person name="Lesage-Meessen L."/>
            <person name="Lombard V."/>
            <person name="Mariette J."/>
            <person name="Noirot C."/>
            <person name="Park J."/>
            <person name="Patyshakuliyeva A."/>
            <person name="Wieneger R.A.B."/>
            <person name="Wosten H.A.B."/>
            <person name="Martin F."/>
            <person name="Coutinho P.M."/>
            <person name="de Vries R."/>
            <person name="Martinez A.T."/>
            <person name="Klopp C."/>
            <person name="Pontarotti P."/>
            <person name="Henrissat B."/>
            <person name="Record E."/>
        </authorList>
    </citation>
    <scope>NUCLEOTIDE SEQUENCE [LARGE SCALE GENOMIC DNA]</scope>
    <source>
        <strain evidence="8">BRFM137</strain>
    </source>
</reference>
<dbReference type="OrthoDB" id="9986881at2759"/>
<dbReference type="Proteomes" id="UP000029665">
    <property type="component" value="Unassembled WGS sequence"/>
</dbReference>
<dbReference type="OMA" id="WAAHELH"/>
<evidence type="ECO:0000256" key="2">
    <source>
        <dbReference type="ARBA" id="ARBA00022448"/>
    </source>
</evidence>
<dbReference type="PANTHER" id="PTHR23502:SF186">
    <property type="entry name" value="MAJOR FACILITATOR SUPERFAMILY (MFS) PROFILE DOMAIN-CONTAINING PROTEIN"/>
    <property type="match status" value="1"/>
</dbReference>
<evidence type="ECO:0000256" key="5">
    <source>
        <dbReference type="ARBA" id="ARBA00022989"/>
    </source>
</evidence>
<feature type="transmembrane region" description="Helical" evidence="7">
    <location>
        <begin position="276"/>
        <end position="299"/>
    </location>
</feature>
<keyword evidence="6 7" id="KW-0472">Membrane</keyword>
<evidence type="ECO:0000256" key="1">
    <source>
        <dbReference type="ARBA" id="ARBA00004651"/>
    </source>
</evidence>
<evidence type="ECO:0000313" key="9">
    <source>
        <dbReference type="Proteomes" id="UP000029665"/>
    </source>
</evidence>
<evidence type="ECO:0000313" key="8">
    <source>
        <dbReference type="EMBL" id="CDO71074.1"/>
    </source>
</evidence>
<evidence type="ECO:0000256" key="4">
    <source>
        <dbReference type="ARBA" id="ARBA00022692"/>
    </source>
</evidence>
<dbReference type="GO" id="GO:0005886">
    <property type="term" value="C:plasma membrane"/>
    <property type="evidence" value="ECO:0007669"/>
    <property type="project" value="UniProtKB-SubCell"/>
</dbReference>
<feature type="transmembrane region" description="Helical" evidence="7">
    <location>
        <begin position="26"/>
        <end position="51"/>
    </location>
</feature>
<evidence type="ECO:0000256" key="3">
    <source>
        <dbReference type="ARBA" id="ARBA00022475"/>
    </source>
</evidence>
<dbReference type="STRING" id="5643.A0A060SFN6"/>
<feature type="transmembrane region" description="Helical" evidence="7">
    <location>
        <begin position="216"/>
        <end position="237"/>
    </location>
</feature>
<dbReference type="Gene3D" id="1.20.1250.20">
    <property type="entry name" value="MFS general substrate transporter like domains"/>
    <property type="match status" value="1"/>
</dbReference>
<accession>A0A060SFN6</accession>
<keyword evidence="9" id="KW-1185">Reference proteome</keyword>
<evidence type="ECO:0008006" key="10">
    <source>
        <dbReference type="Google" id="ProtNLM"/>
    </source>
</evidence>
<evidence type="ECO:0000256" key="7">
    <source>
        <dbReference type="SAM" id="Phobius"/>
    </source>
</evidence>
<dbReference type="SUPFAM" id="SSF103473">
    <property type="entry name" value="MFS general substrate transporter"/>
    <property type="match status" value="1"/>
</dbReference>
<dbReference type="AlphaFoldDB" id="A0A060SFN6"/>
<keyword evidence="2" id="KW-0813">Transport</keyword>
<proteinExistence type="predicted"/>
<feature type="transmembrane region" description="Helical" evidence="7">
    <location>
        <begin position="311"/>
        <end position="333"/>
    </location>
</feature>
<comment type="caution">
    <text evidence="8">The sequence shown here is derived from an EMBL/GenBank/DDBJ whole genome shotgun (WGS) entry which is preliminary data.</text>
</comment>
<dbReference type="InterPro" id="IPR036259">
    <property type="entry name" value="MFS_trans_sf"/>
</dbReference>
<keyword evidence="5 7" id="KW-1133">Transmembrane helix</keyword>
<dbReference type="GO" id="GO:0022857">
    <property type="term" value="F:transmembrane transporter activity"/>
    <property type="evidence" value="ECO:0007669"/>
    <property type="project" value="TreeGrafter"/>
</dbReference>
<dbReference type="HOGENOM" id="CLU_008455_11_0_1"/>
<comment type="subcellular location">
    <subcellularLocation>
        <location evidence="1">Cell membrane</location>
        <topology evidence="1">Multi-pass membrane protein</topology>
    </subcellularLocation>
</comment>
<dbReference type="PANTHER" id="PTHR23502">
    <property type="entry name" value="MAJOR FACILITATOR SUPERFAMILY"/>
    <property type="match status" value="1"/>
</dbReference>
<evidence type="ECO:0000256" key="6">
    <source>
        <dbReference type="ARBA" id="ARBA00023136"/>
    </source>
</evidence>
<organism evidence="8 9">
    <name type="scientific">Pycnoporus cinnabarinus</name>
    <name type="common">Cinnabar-red polypore</name>
    <name type="synonym">Trametes cinnabarina</name>
    <dbReference type="NCBI Taxonomy" id="5643"/>
    <lineage>
        <taxon>Eukaryota</taxon>
        <taxon>Fungi</taxon>
        <taxon>Dikarya</taxon>
        <taxon>Basidiomycota</taxon>
        <taxon>Agaricomycotina</taxon>
        <taxon>Agaricomycetes</taxon>
        <taxon>Polyporales</taxon>
        <taxon>Polyporaceae</taxon>
        <taxon>Trametes</taxon>
    </lineage>
</organism>
<keyword evidence="4 7" id="KW-0812">Transmembrane</keyword>
<name>A0A060SFN6_PYCCI</name>
<dbReference type="EMBL" id="CCBP010000097">
    <property type="protein sequence ID" value="CDO71074.1"/>
    <property type="molecule type" value="Genomic_DNA"/>
</dbReference>